<accession>A0A8S5T3Z9</accession>
<name>A0A8S5T3Z9_9CAUD</name>
<dbReference type="EMBL" id="BK032744">
    <property type="protein sequence ID" value="DAF57961.1"/>
    <property type="molecule type" value="Genomic_DNA"/>
</dbReference>
<evidence type="ECO:0000313" key="1">
    <source>
        <dbReference type="EMBL" id="DAF57961.1"/>
    </source>
</evidence>
<organism evidence="1">
    <name type="scientific">Siphoviridae sp. ctfbh2</name>
    <dbReference type="NCBI Taxonomy" id="2827909"/>
    <lineage>
        <taxon>Viruses</taxon>
        <taxon>Duplodnaviria</taxon>
        <taxon>Heunggongvirae</taxon>
        <taxon>Uroviricota</taxon>
        <taxon>Caudoviricetes</taxon>
    </lineage>
</organism>
<sequence length="65" mass="7554">MAKNKKLFARIDDRTHMLMSELSRMTGVSISVIARSMLKRCIDDLIDEDGNWKKKNAEDKERKGQ</sequence>
<reference evidence="1" key="1">
    <citation type="journal article" date="2021" name="Proc. Natl. Acad. Sci. U.S.A.">
        <title>A Catalog of Tens of Thousands of Viruses from Human Metagenomes Reveals Hidden Associations with Chronic Diseases.</title>
        <authorList>
            <person name="Tisza M.J."/>
            <person name="Buck C.B."/>
        </authorList>
    </citation>
    <scope>NUCLEOTIDE SEQUENCE</scope>
    <source>
        <strain evidence="1">Ctfbh2</strain>
    </source>
</reference>
<proteinExistence type="predicted"/>
<protein>
    <submittedName>
        <fullName evidence="1">Antitoxin</fullName>
    </submittedName>
</protein>